<name>A0A0A8XN39_ARUDO</name>
<reference evidence="1" key="2">
    <citation type="journal article" date="2015" name="Data Brief">
        <title>Shoot transcriptome of the giant reed, Arundo donax.</title>
        <authorList>
            <person name="Barrero R.A."/>
            <person name="Guerrero F.D."/>
            <person name="Moolhuijzen P."/>
            <person name="Goolsby J.A."/>
            <person name="Tidwell J."/>
            <person name="Bellgard S.E."/>
            <person name="Bellgard M.I."/>
        </authorList>
    </citation>
    <scope>NUCLEOTIDE SEQUENCE</scope>
    <source>
        <tissue evidence="1">Shoot tissue taken approximately 20 cm above the soil surface</tissue>
    </source>
</reference>
<dbReference type="EMBL" id="GBRH01283281">
    <property type="protein sequence ID" value="JAD14614.1"/>
    <property type="molecule type" value="Transcribed_RNA"/>
</dbReference>
<accession>A0A0A8XN39</accession>
<protein>
    <submittedName>
        <fullName evidence="1">Uncharacterized protein</fullName>
    </submittedName>
</protein>
<dbReference type="AlphaFoldDB" id="A0A0A8XN39"/>
<organism evidence="1">
    <name type="scientific">Arundo donax</name>
    <name type="common">Giant reed</name>
    <name type="synonym">Donax arundinaceus</name>
    <dbReference type="NCBI Taxonomy" id="35708"/>
    <lineage>
        <taxon>Eukaryota</taxon>
        <taxon>Viridiplantae</taxon>
        <taxon>Streptophyta</taxon>
        <taxon>Embryophyta</taxon>
        <taxon>Tracheophyta</taxon>
        <taxon>Spermatophyta</taxon>
        <taxon>Magnoliopsida</taxon>
        <taxon>Liliopsida</taxon>
        <taxon>Poales</taxon>
        <taxon>Poaceae</taxon>
        <taxon>PACMAD clade</taxon>
        <taxon>Arundinoideae</taxon>
        <taxon>Arundineae</taxon>
        <taxon>Arundo</taxon>
    </lineage>
</organism>
<proteinExistence type="predicted"/>
<sequence length="52" mass="5588">MGHSATQEGTGRQESRGNGMTVMIYLVNAPTTKSCKLLSLYVGKLVVSVNMK</sequence>
<evidence type="ECO:0000313" key="1">
    <source>
        <dbReference type="EMBL" id="JAD14614.1"/>
    </source>
</evidence>
<reference evidence="1" key="1">
    <citation type="submission" date="2014-09" db="EMBL/GenBank/DDBJ databases">
        <authorList>
            <person name="Magalhaes I.L.F."/>
            <person name="Oliveira U."/>
            <person name="Santos F.R."/>
            <person name="Vidigal T.H.D.A."/>
            <person name="Brescovit A.D."/>
            <person name="Santos A.J."/>
        </authorList>
    </citation>
    <scope>NUCLEOTIDE SEQUENCE</scope>
    <source>
        <tissue evidence="1">Shoot tissue taken approximately 20 cm above the soil surface</tissue>
    </source>
</reference>